<evidence type="ECO:0000313" key="3">
    <source>
        <dbReference type="Proteomes" id="UP001152622"/>
    </source>
</evidence>
<dbReference type="EMBL" id="JAINUF010000019">
    <property type="protein sequence ID" value="KAJ8337158.1"/>
    <property type="molecule type" value="Genomic_DNA"/>
</dbReference>
<accession>A0A9Q1EE79</accession>
<organism evidence="2 3">
    <name type="scientific">Synaphobranchus kaupii</name>
    <name type="common">Kaup's arrowtooth eel</name>
    <dbReference type="NCBI Taxonomy" id="118154"/>
    <lineage>
        <taxon>Eukaryota</taxon>
        <taxon>Metazoa</taxon>
        <taxon>Chordata</taxon>
        <taxon>Craniata</taxon>
        <taxon>Vertebrata</taxon>
        <taxon>Euteleostomi</taxon>
        <taxon>Actinopterygii</taxon>
        <taxon>Neopterygii</taxon>
        <taxon>Teleostei</taxon>
        <taxon>Anguilliformes</taxon>
        <taxon>Synaphobranchidae</taxon>
        <taxon>Synaphobranchus</taxon>
    </lineage>
</organism>
<proteinExistence type="predicted"/>
<feature type="region of interest" description="Disordered" evidence="1">
    <location>
        <begin position="1"/>
        <end position="81"/>
    </location>
</feature>
<keyword evidence="3" id="KW-1185">Reference proteome</keyword>
<name>A0A9Q1EE79_SYNKA</name>
<protein>
    <submittedName>
        <fullName evidence="2">Uncharacterized protein</fullName>
    </submittedName>
</protein>
<sequence>MRRSDWRRNAHSGRRSSQRWMNSTRGKRPGPAGDPTSTQTPFCEADGVAVAPGTRARKRAPAESPPGLWETAFGGPKKRPPDFEQLWKALTNESVRRKFTQAF</sequence>
<evidence type="ECO:0000313" key="2">
    <source>
        <dbReference type="EMBL" id="KAJ8337158.1"/>
    </source>
</evidence>
<dbReference type="AlphaFoldDB" id="A0A9Q1EE79"/>
<reference evidence="2" key="1">
    <citation type="journal article" date="2023" name="Science">
        <title>Genome structures resolve the early diversification of teleost fishes.</title>
        <authorList>
            <person name="Parey E."/>
            <person name="Louis A."/>
            <person name="Montfort J."/>
            <person name="Bouchez O."/>
            <person name="Roques C."/>
            <person name="Iampietro C."/>
            <person name="Lluch J."/>
            <person name="Castinel A."/>
            <person name="Donnadieu C."/>
            <person name="Desvignes T."/>
            <person name="Floi Bucao C."/>
            <person name="Jouanno E."/>
            <person name="Wen M."/>
            <person name="Mejri S."/>
            <person name="Dirks R."/>
            <person name="Jansen H."/>
            <person name="Henkel C."/>
            <person name="Chen W.J."/>
            <person name="Zahm M."/>
            <person name="Cabau C."/>
            <person name="Klopp C."/>
            <person name="Thompson A.W."/>
            <person name="Robinson-Rechavi M."/>
            <person name="Braasch I."/>
            <person name="Lecointre G."/>
            <person name="Bobe J."/>
            <person name="Postlethwait J.H."/>
            <person name="Berthelot C."/>
            <person name="Roest Crollius H."/>
            <person name="Guiguen Y."/>
        </authorList>
    </citation>
    <scope>NUCLEOTIDE SEQUENCE</scope>
    <source>
        <strain evidence="2">WJC10195</strain>
    </source>
</reference>
<gene>
    <name evidence="2" type="ORF">SKAU_G00383780</name>
</gene>
<dbReference type="Proteomes" id="UP001152622">
    <property type="component" value="Chromosome 19"/>
</dbReference>
<comment type="caution">
    <text evidence="2">The sequence shown here is derived from an EMBL/GenBank/DDBJ whole genome shotgun (WGS) entry which is preliminary data.</text>
</comment>
<evidence type="ECO:0000256" key="1">
    <source>
        <dbReference type="SAM" id="MobiDB-lite"/>
    </source>
</evidence>